<dbReference type="Proteomes" id="UP000708208">
    <property type="component" value="Unassembled WGS sequence"/>
</dbReference>
<comment type="caution">
    <text evidence="1">The sequence shown here is derived from an EMBL/GenBank/DDBJ whole genome shotgun (WGS) entry which is preliminary data.</text>
</comment>
<dbReference type="AlphaFoldDB" id="A0A8J2PFR7"/>
<feature type="non-terminal residue" evidence="1">
    <location>
        <position position="1"/>
    </location>
</feature>
<name>A0A8J2PFR7_9HEXA</name>
<dbReference type="EMBL" id="CAJVCH010478898">
    <property type="protein sequence ID" value="CAG7820453.1"/>
    <property type="molecule type" value="Genomic_DNA"/>
</dbReference>
<evidence type="ECO:0000313" key="2">
    <source>
        <dbReference type="Proteomes" id="UP000708208"/>
    </source>
</evidence>
<proteinExistence type="predicted"/>
<keyword evidence="2" id="KW-1185">Reference proteome</keyword>
<protein>
    <submittedName>
        <fullName evidence="1">Uncharacterized protein</fullName>
    </submittedName>
</protein>
<reference evidence="1" key="1">
    <citation type="submission" date="2021-06" db="EMBL/GenBank/DDBJ databases">
        <authorList>
            <person name="Hodson N. C."/>
            <person name="Mongue J. A."/>
            <person name="Jaron S. K."/>
        </authorList>
    </citation>
    <scope>NUCLEOTIDE SEQUENCE</scope>
</reference>
<gene>
    <name evidence="1" type="ORF">AFUS01_LOCUS30843</name>
</gene>
<sequence length="50" mass="5923">QLTRKRLMYAGFQPDQIRRKNTARASSPCGNNFVVVEKRCDLNPLRRRNF</sequence>
<organism evidence="1 2">
    <name type="scientific">Allacma fusca</name>
    <dbReference type="NCBI Taxonomy" id="39272"/>
    <lineage>
        <taxon>Eukaryota</taxon>
        <taxon>Metazoa</taxon>
        <taxon>Ecdysozoa</taxon>
        <taxon>Arthropoda</taxon>
        <taxon>Hexapoda</taxon>
        <taxon>Collembola</taxon>
        <taxon>Symphypleona</taxon>
        <taxon>Sminthuridae</taxon>
        <taxon>Allacma</taxon>
    </lineage>
</organism>
<accession>A0A8J2PFR7</accession>
<evidence type="ECO:0000313" key="1">
    <source>
        <dbReference type="EMBL" id="CAG7820453.1"/>
    </source>
</evidence>